<feature type="transmembrane region" description="Helical" evidence="10">
    <location>
        <begin position="146"/>
        <end position="163"/>
    </location>
</feature>
<accession>A0A176Q9A6</accession>
<feature type="transmembrane region" description="Helical" evidence="10">
    <location>
        <begin position="443"/>
        <end position="460"/>
    </location>
</feature>
<dbReference type="PANTHER" id="PTHR10050">
    <property type="entry name" value="DOLICHYL-PHOSPHATE-MANNOSE--PROTEIN MANNOSYLTRANSFERASE"/>
    <property type="match status" value="1"/>
</dbReference>
<evidence type="ECO:0000256" key="9">
    <source>
        <dbReference type="ARBA" id="ARBA00093617"/>
    </source>
</evidence>
<feature type="domain" description="ArnT-like N-terminal" evidence="12">
    <location>
        <begin position="55"/>
        <end position="279"/>
    </location>
</feature>
<dbReference type="GO" id="GO:0004169">
    <property type="term" value="F:dolichyl-phosphate-mannose-protein mannosyltransferase activity"/>
    <property type="evidence" value="ECO:0007669"/>
    <property type="project" value="UniProtKB-UniRule"/>
</dbReference>
<feature type="transmembrane region" description="Helical" evidence="10">
    <location>
        <begin position="266"/>
        <end position="283"/>
    </location>
</feature>
<feature type="domain" description="Protein O-mannosyl-transferase C-terminal four TM" evidence="13">
    <location>
        <begin position="353"/>
        <end position="543"/>
    </location>
</feature>
<feature type="region of interest" description="Disordered" evidence="11">
    <location>
        <begin position="1"/>
        <end position="22"/>
    </location>
</feature>
<dbReference type="RefSeq" id="WP_068276769.1">
    <property type="nucleotide sequence ID" value="NZ_LQZG01000004.1"/>
</dbReference>
<feature type="transmembrane region" description="Helical" evidence="10">
    <location>
        <begin position="304"/>
        <end position="326"/>
    </location>
</feature>
<dbReference type="EMBL" id="LQZG01000004">
    <property type="protein sequence ID" value="OAB86288.1"/>
    <property type="molecule type" value="Genomic_DNA"/>
</dbReference>
<feature type="transmembrane region" description="Helical" evidence="10">
    <location>
        <begin position="46"/>
        <end position="65"/>
    </location>
</feature>
<evidence type="ECO:0000256" key="4">
    <source>
        <dbReference type="ARBA" id="ARBA00022676"/>
    </source>
</evidence>
<dbReference type="GO" id="GO:0005886">
    <property type="term" value="C:plasma membrane"/>
    <property type="evidence" value="ECO:0007669"/>
    <property type="project" value="UniProtKB-SubCell"/>
</dbReference>
<keyword evidence="5 10" id="KW-0808">Transferase</keyword>
<comment type="caution">
    <text evidence="14">The sequence shown here is derived from an EMBL/GenBank/DDBJ whole genome shotgun (WGS) entry which is preliminary data.</text>
</comment>
<evidence type="ECO:0000256" key="11">
    <source>
        <dbReference type="SAM" id="MobiDB-lite"/>
    </source>
</evidence>
<evidence type="ECO:0000313" key="15">
    <source>
        <dbReference type="Proteomes" id="UP000076976"/>
    </source>
</evidence>
<keyword evidence="15" id="KW-1185">Reference proteome</keyword>
<keyword evidence="6 10" id="KW-0812">Transmembrane</keyword>
<gene>
    <name evidence="14" type="ORF">AWH69_13120</name>
</gene>
<dbReference type="InterPro" id="IPR032421">
    <property type="entry name" value="PMT_4TMC"/>
</dbReference>
<dbReference type="Pfam" id="PF16192">
    <property type="entry name" value="PMT_4TMC"/>
    <property type="match status" value="1"/>
</dbReference>
<dbReference type="Proteomes" id="UP000076976">
    <property type="component" value="Unassembled WGS sequence"/>
</dbReference>
<dbReference type="InterPro" id="IPR027005">
    <property type="entry name" value="PMT-like"/>
</dbReference>
<feature type="transmembrane region" description="Helical" evidence="10">
    <location>
        <begin position="501"/>
        <end position="521"/>
    </location>
</feature>
<dbReference type="AlphaFoldDB" id="A0A176Q9A6"/>
<evidence type="ECO:0000256" key="2">
    <source>
        <dbReference type="ARBA" id="ARBA00004922"/>
    </source>
</evidence>
<feature type="transmembrane region" description="Helical" evidence="10">
    <location>
        <begin position="419"/>
        <end position="436"/>
    </location>
</feature>
<keyword evidence="7 10" id="KW-1133">Transmembrane helix</keyword>
<evidence type="ECO:0000259" key="12">
    <source>
        <dbReference type="Pfam" id="PF02366"/>
    </source>
</evidence>
<evidence type="ECO:0000256" key="6">
    <source>
        <dbReference type="ARBA" id="ARBA00022692"/>
    </source>
</evidence>
<keyword evidence="8 10" id="KW-0472">Membrane</keyword>
<proteinExistence type="inferred from homology"/>
<evidence type="ECO:0000256" key="10">
    <source>
        <dbReference type="RuleBase" id="RU367007"/>
    </source>
</evidence>
<evidence type="ECO:0000256" key="1">
    <source>
        <dbReference type="ARBA" id="ARBA00004127"/>
    </source>
</evidence>
<dbReference type="Pfam" id="PF02366">
    <property type="entry name" value="PMT"/>
    <property type="match status" value="1"/>
</dbReference>
<evidence type="ECO:0000313" key="14">
    <source>
        <dbReference type="EMBL" id="OAB86288.1"/>
    </source>
</evidence>
<dbReference type="EC" id="2.4.1.-" evidence="10"/>
<comment type="pathway">
    <text evidence="2 10">Protein modification; protein glycosylation.</text>
</comment>
<evidence type="ECO:0000259" key="13">
    <source>
        <dbReference type="Pfam" id="PF16192"/>
    </source>
</evidence>
<evidence type="ECO:0000256" key="3">
    <source>
        <dbReference type="ARBA" id="ARBA00007222"/>
    </source>
</evidence>
<feature type="transmembrane region" description="Helical" evidence="10">
    <location>
        <begin position="466"/>
        <end position="489"/>
    </location>
</feature>
<keyword evidence="10" id="KW-1003">Cell membrane</keyword>
<name>A0A176Q9A6_9MICO</name>
<keyword evidence="4 10" id="KW-0328">Glycosyltransferase</keyword>
<organism evidence="14 15">
    <name type="scientific">Janibacter melonis</name>
    <dbReference type="NCBI Taxonomy" id="262209"/>
    <lineage>
        <taxon>Bacteria</taxon>
        <taxon>Bacillati</taxon>
        <taxon>Actinomycetota</taxon>
        <taxon>Actinomycetes</taxon>
        <taxon>Micrococcales</taxon>
        <taxon>Intrasporangiaceae</taxon>
        <taxon>Janibacter</taxon>
    </lineage>
</organism>
<evidence type="ECO:0000256" key="8">
    <source>
        <dbReference type="ARBA" id="ARBA00023136"/>
    </source>
</evidence>
<sequence>MDRVGSVAGRRASSAGRPGPDAARLEDLRTRLLGRLPTWDSRRERLLGWWGPLTFAVLGGILRFWRLDRPHQLVFDETYYVKQGVSMLQYGTEMRWKGEGDVVDPLFTAGTLDVFRSTEGDMVVHPPVGKWVIAFGEWIFGSTSSWGWRFSVALLGTISIVMIGRIARRLFASSFLGTAAAFLTAFEGHHFVHSRTALLDIVLMFFVLAAFGALLLDRDWSRERLARVVASAPAGTRWRLGPMLWWRPWRLVAALMLGLATGTKWSGLYVFAAFGLMTLFWDIGARRAVGVRHWMAGGVLKDGVLAGVSMTLVVLATYLASFVGWFRSDVSYGRHWAADNPGEGVTWLPESLRSLLHYHHEILTFHNGLTSPHTYESNPWSWMVQSRPTSFFYESKGAGDIGCEVEKCSKAITSLGSISIWWVATAALLVLVVAWAMRRDWRAGAILAGFVGGWFPWFFIQHRTIFTFYTISFEPFVVLAVVYLLAMLVPPAGASERRRQVGYALIGAYALLVLANFAFYWPVWTAQVIPYEHWQWRMWFPSWV</sequence>
<feature type="transmembrane region" description="Helical" evidence="10">
    <location>
        <begin position="170"/>
        <end position="191"/>
    </location>
</feature>
<feature type="transmembrane region" description="Helical" evidence="10">
    <location>
        <begin position="197"/>
        <end position="216"/>
    </location>
</feature>
<dbReference type="GO" id="GO:0012505">
    <property type="term" value="C:endomembrane system"/>
    <property type="evidence" value="ECO:0007669"/>
    <property type="project" value="UniProtKB-SubCell"/>
</dbReference>
<comment type="function">
    <text evidence="10">Protein O-mannosyltransferase that catalyzes the transfer of a single mannose residue from a polyprenol phospho-mannosyl lipidic donor to the hydroxyl group of selected serine and threonine residues in acceptor proteins.</text>
</comment>
<evidence type="ECO:0000256" key="5">
    <source>
        <dbReference type="ARBA" id="ARBA00022679"/>
    </source>
</evidence>
<reference evidence="14 15" key="1">
    <citation type="submission" date="2016-01" db="EMBL/GenBank/DDBJ databases">
        <title>Janibacter melonis strain CD11_4 genome sequencing and assembly.</title>
        <authorList>
            <person name="Nair G.R."/>
            <person name="Kaur G."/>
            <person name="Chander A.M."/>
            <person name="Mayilraj S."/>
        </authorList>
    </citation>
    <scope>NUCLEOTIDE SEQUENCE [LARGE SCALE GENOMIC DNA]</scope>
    <source>
        <strain evidence="14 15">CD11-4</strain>
    </source>
</reference>
<evidence type="ECO:0000256" key="7">
    <source>
        <dbReference type="ARBA" id="ARBA00022989"/>
    </source>
</evidence>
<dbReference type="InterPro" id="IPR003342">
    <property type="entry name" value="ArnT-like_N"/>
</dbReference>
<protein>
    <recommendedName>
        <fullName evidence="9 10">Polyprenol-phosphate-mannose--protein mannosyltransferase</fullName>
        <ecNumber evidence="10">2.4.1.-</ecNumber>
    </recommendedName>
</protein>
<comment type="similarity">
    <text evidence="3 10">Belongs to the glycosyltransferase 39 family.</text>
</comment>
<dbReference type="PANTHER" id="PTHR10050:SF46">
    <property type="entry name" value="PROTEIN O-MANNOSYL-TRANSFERASE 2"/>
    <property type="match status" value="1"/>
</dbReference>
<dbReference type="UniPathway" id="UPA00378"/>
<comment type="subcellular location">
    <subcellularLocation>
        <location evidence="10">Cell membrane</location>
    </subcellularLocation>
    <subcellularLocation>
        <location evidence="1">Endomembrane system</location>
        <topology evidence="1">Multi-pass membrane protein</topology>
    </subcellularLocation>
</comment>
<dbReference type="STRING" id="262209.AWH69_13120"/>